<organism evidence="2 3">
    <name type="scientific">Gordonia westfalica</name>
    <dbReference type="NCBI Taxonomy" id="158898"/>
    <lineage>
        <taxon>Bacteria</taxon>
        <taxon>Bacillati</taxon>
        <taxon>Actinomycetota</taxon>
        <taxon>Actinomycetes</taxon>
        <taxon>Mycobacteriales</taxon>
        <taxon>Gordoniaceae</taxon>
        <taxon>Gordonia</taxon>
    </lineage>
</organism>
<proteinExistence type="predicted"/>
<dbReference type="EMBL" id="JAVLUS010000024">
    <property type="protein sequence ID" value="MDS1116360.1"/>
    <property type="molecule type" value="Genomic_DNA"/>
</dbReference>
<dbReference type="Proteomes" id="UP001265083">
    <property type="component" value="Unassembled WGS sequence"/>
</dbReference>
<evidence type="ECO:0000313" key="2">
    <source>
        <dbReference type="EMBL" id="MDS1116360.1"/>
    </source>
</evidence>
<evidence type="ECO:0008006" key="4">
    <source>
        <dbReference type="Google" id="ProtNLM"/>
    </source>
</evidence>
<keyword evidence="3" id="KW-1185">Reference proteome</keyword>
<dbReference type="RefSeq" id="WP_310952158.1">
    <property type="nucleotide sequence ID" value="NZ_JAVLUS010000024.1"/>
</dbReference>
<sequence>MTSDDDSSDIFSELHRQDHEIAAAFWHARQEAESWSRVYEHIRWNAVRESREEGLSLAQIAAKWELSKPMVARLLVTTDSPMEKPGWGEAERQRFDDTWIAAGSPGVASPAGQLRHGLIDEDAYRRLEAHQARAHKSIPRQLHDAVTAHPGLTARELSSHMTVAVHSAVTVSFAHHADKAGVAVDGDGRYWPTAAPSDLRPGDRIPRHPNEFRRPEGEWVTVEQLRASDDGQVHEIQVLLADGLRSTFPEVAERYPLDRRAGAG</sequence>
<reference evidence="2 3" key="1">
    <citation type="submission" date="2023-08" db="EMBL/GenBank/DDBJ databases">
        <title>Bioegradation of LLDPE and BLDPE plastic by marine bacteria from coast plastic debris.</title>
        <authorList>
            <person name="Rong Z."/>
        </authorList>
    </citation>
    <scope>NUCLEOTIDE SEQUENCE [LARGE SCALE GENOMIC DNA]</scope>
    <source>
        <strain evidence="2 3">Z-2</strain>
    </source>
</reference>
<protein>
    <recommendedName>
        <fullName evidence="4">DUF222 domain-containing protein</fullName>
    </recommendedName>
</protein>
<feature type="compositionally biased region" description="Basic and acidic residues" evidence="1">
    <location>
        <begin position="200"/>
        <end position="212"/>
    </location>
</feature>
<gene>
    <name evidence="2" type="ORF">RD149_21690</name>
</gene>
<evidence type="ECO:0000256" key="1">
    <source>
        <dbReference type="SAM" id="MobiDB-lite"/>
    </source>
</evidence>
<feature type="region of interest" description="Disordered" evidence="1">
    <location>
        <begin position="193"/>
        <end position="212"/>
    </location>
</feature>
<name>A0ABU2GY28_9ACTN</name>
<evidence type="ECO:0000313" key="3">
    <source>
        <dbReference type="Proteomes" id="UP001265083"/>
    </source>
</evidence>
<comment type="caution">
    <text evidence="2">The sequence shown here is derived from an EMBL/GenBank/DDBJ whole genome shotgun (WGS) entry which is preliminary data.</text>
</comment>
<accession>A0ABU2GY28</accession>